<evidence type="ECO:0000313" key="1">
    <source>
        <dbReference type="EMBL" id="JAH14504.1"/>
    </source>
</evidence>
<protein>
    <submittedName>
        <fullName evidence="1">Uncharacterized protein</fullName>
    </submittedName>
</protein>
<accession>A0A0E9QCJ0</accession>
<reference evidence="1" key="2">
    <citation type="journal article" date="2015" name="Fish Shellfish Immunol.">
        <title>Early steps in the European eel (Anguilla anguilla)-Vibrio vulnificus interaction in the gills: Role of the RtxA13 toxin.</title>
        <authorList>
            <person name="Callol A."/>
            <person name="Pajuelo D."/>
            <person name="Ebbesson L."/>
            <person name="Teles M."/>
            <person name="MacKenzie S."/>
            <person name="Amaro C."/>
        </authorList>
    </citation>
    <scope>NUCLEOTIDE SEQUENCE</scope>
</reference>
<organism evidence="1">
    <name type="scientific">Anguilla anguilla</name>
    <name type="common">European freshwater eel</name>
    <name type="synonym">Muraena anguilla</name>
    <dbReference type="NCBI Taxonomy" id="7936"/>
    <lineage>
        <taxon>Eukaryota</taxon>
        <taxon>Metazoa</taxon>
        <taxon>Chordata</taxon>
        <taxon>Craniata</taxon>
        <taxon>Vertebrata</taxon>
        <taxon>Euteleostomi</taxon>
        <taxon>Actinopterygii</taxon>
        <taxon>Neopterygii</taxon>
        <taxon>Teleostei</taxon>
        <taxon>Anguilliformes</taxon>
        <taxon>Anguillidae</taxon>
        <taxon>Anguilla</taxon>
    </lineage>
</organism>
<dbReference type="EMBL" id="GBXM01094073">
    <property type="protein sequence ID" value="JAH14504.1"/>
    <property type="molecule type" value="Transcribed_RNA"/>
</dbReference>
<proteinExistence type="predicted"/>
<sequence length="37" mass="4401">MDGYTDRQTDRHIPHWHREGMAEWRSKFPDNTASSSP</sequence>
<reference evidence="1" key="1">
    <citation type="submission" date="2014-11" db="EMBL/GenBank/DDBJ databases">
        <authorList>
            <person name="Amaro Gonzalez C."/>
        </authorList>
    </citation>
    <scope>NUCLEOTIDE SEQUENCE</scope>
</reference>
<name>A0A0E9QCJ0_ANGAN</name>
<dbReference type="AlphaFoldDB" id="A0A0E9QCJ0"/>